<reference evidence="12" key="1">
    <citation type="journal article" date="2014" name="Int. J. Syst. Evol. Microbiol.">
        <title>Complete genome sequence of Corynebacterium casei LMG S-19264T (=DSM 44701T), isolated from a smear-ripened cheese.</title>
        <authorList>
            <consortium name="US DOE Joint Genome Institute (JGI-PGF)"/>
            <person name="Walter F."/>
            <person name="Albersmeier A."/>
            <person name="Kalinowski J."/>
            <person name="Ruckert C."/>
        </authorList>
    </citation>
    <scope>NUCLEOTIDE SEQUENCE</scope>
    <source>
        <strain evidence="12">VKM Ac-2007</strain>
    </source>
</reference>
<dbReference type="NCBIfam" id="TIGR00589">
    <property type="entry name" value="ogt"/>
    <property type="match status" value="1"/>
</dbReference>
<dbReference type="PANTHER" id="PTHR10815">
    <property type="entry name" value="METHYLATED-DNA--PROTEIN-CYSTEINE METHYLTRANSFERASE"/>
    <property type="match status" value="1"/>
</dbReference>
<keyword evidence="13" id="KW-1185">Reference proteome</keyword>
<sequence>MRTHTLIDSPMGTLTLVATDGVLSGLYMEQHLRMPDPSTFGPRVGHGFEETVEQLAEYFAGLRREFTVPVRLEGGDFQRRVWDVLRTIPYGQRWSYTRVADAIGRPDRVRAVGAANARNPVAVIVPCHRVVGGDGALTGFSGGLARKGFLLELESPARQGSLF</sequence>
<dbReference type="InterPro" id="IPR001497">
    <property type="entry name" value="MethylDNA_cys_MeTrfase_AS"/>
</dbReference>
<proteinExistence type="inferred from homology"/>
<evidence type="ECO:0000256" key="9">
    <source>
        <dbReference type="HAMAP-Rule" id="MF_00772"/>
    </source>
</evidence>
<evidence type="ECO:0000259" key="11">
    <source>
        <dbReference type="Pfam" id="PF02870"/>
    </source>
</evidence>
<comment type="miscellaneous">
    <text evidence="9">This enzyme catalyzes only one turnover and therefore is not strictly catalytic. According to one definition, an enzyme is a biocatalyst that acts repeatedly and over many reaction cycles.</text>
</comment>
<dbReference type="GO" id="GO:0006307">
    <property type="term" value="P:DNA alkylation repair"/>
    <property type="evidence" value="ECO:0007669"/>
    <property type="project" value="UniProtKB-UniRule"/>
</dbReference>
<evidence type="ECO:0000259" key="10">
    <source>
        <dbReference type="Pfam" id="PF01035"/>
    </source>
</evidence>
<keyword evidence="5 9" id="KW-0808">Transferase</keyword>
<dbReference type="Gene3D" id="3.30.160.70">
    <property type="entry name" value="Methylated DNA-protein cysteine methyltransferase domain"/>
    <property type="match status" value="1"/>
</dbReference>
<comment type="similarity">
    <text evidence="2 9">Belongs to the MGMT family.</text>
</comment>
<evidence type="ECO:0000256" key="7">
    <source>
        <dbReference type="ARBA" id="ARBA00023204"/>
    </source>
</evidence>
<accession>A0A9W6MET6</accession>
<evidence type="ECO:0000256" key="3">
    <source>
        <dbReference type="ARBA" id="ARBA00022490"/>
    </source>
</evidence>
<feature type="domain" description="Methylguanine DNA methyltransferase ribonuclease-like" evidence="11">
    <location>
        <begin position="4"/>
        <end position="72"/>
    </location>
</feature>
<dbReference type="SUPFAM" id="SSF46767">
    <property type="entry name" value="Methylated DNA-protein cysteine methyltransferase, C-terminal domain"/>
    <property type="match status" value="1"/>
</dbReference>
<comment type="catalytic activity">
    <reaction evidence="8 9">
        <text>a 6-O-methyl-2'-deoxyguanosine in DNA + L-cysteinyl-[protein] = S-methyl-L-cysteinyl-[protein] + a 2'-deoxyguanosine in DNA</text>
        <dbReference type="Rhea" id="RHEA:24000"/>
        <dbReference type="Rhea" id="RHEA-COMP:10131"/>
        <dbReference type="Rhea" id="RHEA-COMP:10132"/>
        <dbReference type="Rhea" id="RHEA-COMP:11367"/>
        <dbReference type="Rhea" id="RHEA-COMP:11368"/>
        <dbReference type="ChEBI" id="CHEBI:29950"/>
        <dbReference type="ChEBI" id="CHEBI:82612"/>
        <dbReference type="ChEBI" id="CHEBI:85445"/>
        <dbReference type="ChEBI" id="CHEBI:85448"/>
        <dbReference type="EC" id="2.1.1.63"/>
    </reaction>
</comment>
<protein>
    <recommendedName>
        <fullName evidence="9">Methylated-DNA--protein-cysteine methyltransferase</fullName>
        <ecNumber evidence="9">2.1.1.63</ecNumber>
    </recommendedName>
    <alternativeName>
        <fullName evidence="9">6-O-methylguanine-DNA methyltransferase</fullName>
        <shortName evidence="9">MGMT</shortName>
    </alternativeName>
    <alternativeName>
        <fullName evidence="9">O-6-methylguanine-DNA-alkyltransferase</fullName>
    </alternativeName>
</protein>
<feature type="domain" description="Methylated-DNA-[protein]-cysteine S-methyltransferase DNA binding" evidence="10">
    <location>
        <begin position="76"/>
        <end position="155"/>
    </location>
</feature>
<dbReference type="Gene3D" id="1.10.10.10">
    <property type="entry name" value="Winged helix-like DNA-binding domain superfamily/Winged helix DNA-binding domain"/>
    <property type="match status" value="1"/>
</dbReference>
<dbReference type="EC" id="2.1.1.63" evidence="9"/>
<evidence type="ECO:0000256" key="2">
    <source>
        <dbReference type="ARBA" id="ARBA00008711"/>
    </source>
</evidence>
<dbReference type="Proteomes" id="UP001143474">
    <property type="component" value="Unassembled WGS sequence"/>
</dbReference>
<dbReference type="InterPro" id="IPR008332">
    <property type="entry name" value="MethylG_MeTrfase_N"/>
</dbReference>
<gene>
    <name evidence="12" type="ORF">GCM10017600_48790</name>
</gene>
<comment type="catalytic activity">
    <reaction evidence="1 9">
        <text>a 4-O-methyl-thymidine in DNA + L-cysteinyl-[protein] = a thymidine in DNA + S-methyl-L-cysteinyl-[protein]</text>
        <dbReference type="Rhea" id="RHEA:53428"/>
        <dbReference type="Rhea" id="RHEA-COMP:10131"/>
        <dbReference type="Rhea" id="RHEA-COMP:10132"/>
        <dbReference type="Rhea" id="RHEA-COMP:13555"/>
        <dbReference type="Rhea" id="RHEA-COMP:13556"/>
        <dbReference type="ChEBI" id="CHEBI:29950"/>
        <dbReference type="ChEBI" id="CHEBI:82612"/>
        <dbReference type="ChEBI" id="CHEBI:137386"/>
        <dbReference type="ChEBI" id="CHEBI:137387"/>
        <dbReference type="EC" id="2.1.1.63"/>
    </reaction>
</comment>
<dbReference type="InterPro" id="IPR036631">
    <property type="entry name" value="MGMT_N_sf"/>
</dbReference>
<dbReference type="SUPFAM" id="SSF53155">
    <property type="entry name" value="Methylated DNA-protein cysteine methyltransferase domain"/>
    <property type="match status" value="1"/>
</dbReference>
<comment type="subcellular location">
    <subcellularLocation>
        <location evidence="9">Cytoplasm</location>
    </subcellularLocation>
</comment>
<dbReference type="InterPro" id="IPR036217">
    <property type="entry name" value="MethylDNA_cys_MeTrfase_DNAb"/>
</dbReference>
<evidence type="ECO:0000256" key="1">
    <source>
        <dbReference type="ARBA" id="ARBA00001286"/>
    </source>
</evidence>
<dbReference type="CDD" id="cd06445">
    <property type="entry name" value="ATase"/>
    <property type="match status" value="1"/>
</dbReference>
<evidence type="ECO:0000313" key="12">
    <source>
        <dbReference type="EMBL" id="GLK11472.1"/>
    </source>
</evidence>
<keyword evidence="4 9" id="KW-0489">Methyltransferase</keyword>
<name>A0A9W6MET6_9ACTN</name>
<dbReference type="InterPro" id="IPR036388">
    <property type="entry name" value="WH-like_DNA-bd_sf"/>
</dbReference>
<comment type="function">
    <text evidence="9">Involved in the cellular defense against the biological effects of O6-methylguanine (O6-MeG) and O4-methylthymine (O4-MeT) in DNA. Repairs the methylated nucleobase in DNA by stoichiometrically transferring the methyl group to a cysteine residue in the enzyme. This is a suicide reaction: the enzyme is irreversibly inactivated.</text>
</comment>
<organism evidence="12 13">
    <name type="scientific">Streptosporangium carneum</name>
    <dbReference type="NCBI Taxonomy" id="47481"/>
    <lineage>
        <taxon>Bacteria</taxon>
        <taxon>Bacillati</taxon>
        <taxon>Actinomycetota</taxon>
        <taxon>Actinomycetes</taxon>
        <taxon>Streptosporangiales</taxon>
        <taxon>Streptosporangiaceae</taxon>
        <taxon>Streptosporangium</taxon>
    </lineage>
</organism>
<keyword evidence="6 9" id="KW-0227">DNA damage</keyword>
<dbReference type="PROSITE" id="PS00374">
    <property type="entry name" value="MGMT"/>
    <property type="match status" value="1"/>
</dbReference>
<dbReference type="HAMAP" id="MF_00772">
    <property type="entry name" value="OGT"/>
    <property type="match status" value="1"/>
</dbReference>
<evidence type="ECO:0000313" key="13">
    <source>
        <dbReference type="Proteomes" id="UP001143474"/>
    </source>
</evidence>
<dbReference type="Pfam" id="PF02870">
    <property type="entry name" value="Methyltransf_1N"/>
    <property type="match status" value="1"/>
</dbReference>
<dbReference type="GO" id="GO:0005737">
    <property type="term" value="C:cytoplasm"/>
    <property type="evidence" value="ECO:0007669"/>
    <property type="project" value="UniProtKB-SubCell"/>
</dbReference>
<dbReference type="FunFam" id="1.10.10.10:FF:000214">
    <property type="entry name" value="Methylated-DNA--protein-cysteine methyltransferase"/>
    <property type="match status" value="1"/>
</dbReference>
<keyword evidence="3 9" id="KW-0963">Cytoplasm</keyword>
<comment type="caution">
    <text evidence="12">The sequence shown here is derived from an EMBL/GenBank/DDBJ whole genome shotgun (WGS) entry which is preliminary data.</text>
</comment>
<dbReference type="AlphaFoldDB" id="A0A9W6MET6"/>
<keyword evidence="7 9" id="KW-0234">DNA repair</keyword>
<dbReference type="InterPro" id="IPR014048">
    <property type="entry name" value="MethylDNA_cys_MeTrfase_DNA-bd"/>
</dbReference>
<evidence type="ECO:0000256" key="8">
    <source>
        <dbReference type="ARBA" id="ARBA00049348"/>
    </source>
</evidence>
<dbReference type="InterPro" id="IPR023546">
    <property type="entry name" value="MGMT"/>
</dbReference>
<dbReference type="GO" id="GO:0003908">
    <property type="term" value="F:methylated-DNA-[protein]-cysteine S-methyltransferase activity"/>
    <property type="evidence" value="ECO:0007669"/>
    <property type="project" value="UniProtKB-UniRule"/>
</dbReference>
<evidence type="ECO:0000256" key="6">
    <source>
        <dbReference type="ARBA" id="ARBA00022763"/>
    </source>
</evidence>
<evidence type="ECO:0000256" key="5">
    <source>
        <dbReference type="ARBA" id="ARBA00022679"/>
    </source>
</evidence>
<dbReference type="GO" id="GO:0032259">
    <property type="term" value="P:methylation"/>
    <property type="evidence" value="ECO:0007669"/>
    <property type="project" value="UniProtKB-KW"/>
</dbReference>
<evidence type="ECO:0000256" key="4">
    <source>
        <dbReference type="ARBA" id="ARBA00022603"/>
    </source>
</evidence>
<reference evidence="12" key="2">
    <citation type="submission" date="2023-01" db="EMBL/GenBank/DDBJ databases">
        <authorList>
            <person name="Sun Q."/>
            <person name="Evtushenko L."/>
        </authorList>
    </citation>
    <scope>NUCLEOTIDE SEQUENCE</scope>
    <source>
        <strain evidence="12">VKM Ac-2007</strain>
    </source>
</reference>
<dbReference type="EMBL" id="BSEV01000011">
    <property type="protein sequence ID" value="GLK11472.1"/>
    <property type="molecule type" value="Genomic_DNA"/>
</dbReference>
<feature type="active site" description="Nucleophile; methyl group acceptor" evidence="9">
    <location>
        <position position="127"/>
    </location>
</feature>
<dbReference type="Pfam" id="PF01035">
    <property type="entry name" value="DNA_binding_1"/>
    <property type="match status" value="1"/>
</dbReference>
<dbReference type="PANTHER" id="PTHR10815:SF5">
    <property type="entry name" value="METHYLATED-DNA--PROTEIN-CYSTEINE METHYLTRANSFERASE"/>
    <property type="match status" value="1"/>
</dbReference>